<dbReference type="AlphaFoldDB" id="A0A2T6ZCN2"/>
<evidence type="ECO:0000259" key="4">
    <source>
        <dbReference type="SMART" id="SM01340"/>
    </source>
</evidence>
<dbReference type="GO" id="GO:0032389">
    <property type="term" value="C:MutLalpha complex"/>
    <property type="evidence" value="ECO:0007669"/>
    <property type="project" value="TreeGrafter"/>
</dbReference>
<dbReference type="SUPFAM" id="SSF54211">
    <property type="entry name" value="Ribosomal protein S5 domain 2-like"/>
    <property type="match status" value="1"/>
</dbReference>
<name>A0A2T6ZCN2_TUBBO</name>
<dbReference type="InterPro" id="IPR038973">
    <property type="entry name" value="MutL/Mlh/Pms-like"/>
</dbReference>
<dbReference type="PANTHER" id="PTHR10073">
    <property type="entry name" value="DNA MISMATCH REPAIR PROTEIN MLH, PMS, MUTL"/>
    <property type="match status" value="1"/>
</dbReference>
<dbReference type="STRING" id="42251.A0A2T6ZCN2"/>
<dbReference type="PANTHER" id="PTHR10073:SF41">
    <property type="entry name" value="MISMATCH REPAIR PROTEIN, PUTATIVE (AFU_ORTHOLOGUE AFUA_8G05820)-RELATED"/>
    <property type="match status" value="1"/>
</dbReference>
<dbReference type="GO" id="GO:0006298">
    <property type="term" value="P:mismatch repair"/>
    <property type="evidence" value="ECO:0007669"/>
    <property type="project" value="InterPro"/>
</dbReference>
<dbReference type="SMART" id="SM01340">
    <property type="entry name" value="DNA_mis_repair"/>
    <property type="match status" value="1"/>
</dbReference>
<feature type="compositionally biased region" description="Basic and acidic residues" evidence="3">
    <location>
        <begin position="455"/>
        <end position="465"/>
    </location>
</feature>
<reference evidence="5 6" key="1">
    <citation type="submission" date="2017-04" db="EMBL/GenBank/DDBJ databases">
        <title>Draft genome sequence of Tuber borchii Vittad., a whitish edible truffle.</title>
        <authorList>
            <consortium name="DOE Joint Genome Institute"/>
            <person name="Murat C."/>
            <person name="Kuo A."/>
            <person name="Barry K.W."/>
            <person name="Clum A."/>
            <person name="Dockter R.B."/>
            <person name="Fauchery L."/>
            <person name="Iotti M."/>
            <person name="Kohler A."/>
            <person name="Labutti K."/>
            <person name="Lindquist E.A."/>
            <person name="Lipzen A."/>
            <person name="Ohm R.A."/>
            <person name="Wang M."/>
            <person name="Grigoriev I.V."/>
            <person name="Zambonelli A."/>
            <person name="Martin F.M."/>
        </authorList>
    </citation>
    <scope>NUCLEOTIDE SEQUENCE [LARGE SCALE GENOMIC DNA]</scope>
    <source>
        <strain evidence="5 6">Tbo3840</strain>
    </source>
</reference>
<dbReference type="InterPro" id="IPR014721">
    <property type="entry name" value="Ribsml_uS5_D2-typ_fold_subgr"/>
</dbReference>
<keyword evidence="2" id="KW-0227">DNA damage</keyword>
<dbReference type="InterPro" id="IPR002099">
    <property type="entry name" value="MutL/Mlh/PMS"/>
</dbReference>
<dbReference type="InterPro" id="IPR036890">
    <property type="entry name" value="HATPase_C_sf"/>
</dbReference>
<evidence type="ECO:0000313" key="5">
    <source>
        <dbReference type="EMBL" id="PUU73255.1"/>
    </source>
</evidence>
<feature type="region of interest" description="Disordered" evidence="3">
    <location>
        <begin position="434"/>
        <end position="526"/>
    </location>
</feature>
<dbReference type="Pfam" id="PF13589">
    <property type="entry name" value="HATPase_c_3"/>
    <property type="match status" value="1"/>
</dbReference>
<dbReference type="GO" id="GO:0030983">
    <property type="term" value="F:mismatched DNA binding"/>
    <property type="evidence" value="ECO:0007669"/>
    <property type="project" value="InterPro"/>
</dbReference>
<dbReference type="Pfam" id="PF01119">
    <property type="entry name" value="DNA_mis_repair"/>
    <property type="match status" value="1"/>
</dbReference>
<dbReference type="InterPro" id="IPR020568">
    <property type="entry name" value="Ribosomal_Su5_D2-typ_SF"/>
</dbReference>
<proteinExistence type="inferred from homology"/>
<evidence type="ECO:0000256" key="3">
    <source>
        <dbReference type="SAM" id="MobiDB-lite"/>
    </source>
</evidence>
<dbReference type="Gene3D" id="3.30.565.10">
    <property type="entry name" value="Histidine kinase-like ATPase, C-terminal domain"/>
    <property type="match status" value="1"/>
</dbReference>
<dbReference type="PROSITE" id="PS00058">
    <property type="entry name" value="DNA_MISMATCH_REPAIR_1"/>
    <property type="match status" value="1"/>
</dbReference>
<evidence type="ECO:0000256" key="2">
    <source>
        <dbReference type="ARBA" id="ARBA00022763"/>
    </source>
</evidence>
<sequence length="612" mass="65988">MGIKALPDTAVRALGSGQVLTDPASLIKELLDNSLDASATTISIEVSQNVLDVLQVKDNGHGIPPEDREFMAVRYCTSKIRGYEDIQDCRSLGFRGEALSSAAELAGGLVITTMVEGEKVAMACTCDRVGRITVKKPVGAMKGTTVRVTDFFKFLPVRRENAMKAAQKNLSKVRTLLQKYYLSHPTCRFSLRILAPPQKSKAAGGQAEDIVYAPSKSVSEAVMKAVGKEVVIACQWINTEPEEATDGGSEGQRIGIEAFMPKPDSDPAIICKKPQCTHFVFVDSRPVSCARGTLKQILSLYKSYLKSASPSDSAISDPFLYLNLRCPPGTYDPNIEPSKDDVMFFHADRVIESVEAVLKGLYGELRSKISAGGSGERAGKSTEILTSGFGLLLARKRDPRPGMVKPPTVPEIDEDEEEMAAQQMDMIMELDEDPAAGSTHASPGKALPVQAQEESPQKSRNRDSSVRPPMFSIADAPSPELVCPGEPNQESVPPAAPLTRTAQTPKRRPTNWGFNMSSGHDEDEDDLVLEAAEQQIRSELAEEQADEAAARDIAISNPWTTAKMNSPASTSNLPFPSAPGLAIPSSWSLTIPSLLCDSCIGHTTDDPNVPNS</sequence>
<dbReference type="GO" id="GO:0061982">
    <property type="term" value="P:meiosis I cell cycle process"/>
    <property type="evidence" value="ECO:0007669"/>
    <property type="project" value="UniProtKB-ARBA"/>
</dbReference>
<feature type="domain" description="DNA mismatch repair protein S5" evidence="4">
    <location>
        <begin position="222"/>
        <end position="363"/>
    </location>
</feature>
<comment type="caution">
    <text evidence="5">The sequence shown here is derived from an EMBL/GenBank/DDBJ whole genome shotgun (WGS) entry which is preliminary data.</text>
</comment>
<protein>
    <recommendedName>
        <fullName evidence="4">DNA mismatch repair protein S5 domain-containing protein</fullName>
    </recommendedName>
</protein>
<dbReference type="Gene3D" id="3.30.230.10">
    <property type="match status" value="1"/>
</dbReference>
<evidence type="ECO:0000256" key="1">
    <source>
        <dbReference type="ARBA" id="ARBA00006082"/>
    </source>
</evidence>
<dbReference type="SUPFAM" id="SSF55874">
    <property type="entry name" value="ATPase domain of HSP90 chaperone/DNA topoisomerase II/histidine kinase"/>
    <property type="match status" value="1"/>
</dbReference>
<dbReference type="FunFam" id="3.30.565.10:FF:000017">
    <property type="entry name" value="PMS1 homolog 1, mismatch repair system component"/>
    <property type="match status" value="1"/>
</dbReference>
<dbReference type="Proteomes" id="UP000244722">
    <property type="component" value="Unassembled WGS sequence"/>
</dbReference>
<dbReference type="GO" id="GO:0005524">
    <property type="term" value="F:ATP binding"/>
    <property type="evidence" value="ECO:0007669"/>
    <property type="project" value="InterPro"/>
</dbReference>
<dbReference type="GO" id="GO:0016887">
    <property type="term" value="F:ATP hydrolysis activity"/>
    <property type="evidence" value="ECO:0007669"/>
    <property type="project" value="InterPro"/>
</dbReference>
<dbReference type="InterPro" id="IPR014762">
    <property type="entry name" value="DNA_mismatch_repair_CS"/>
</dbReference>
<dbReference type="EMBL" id="NESQ01000395">
    <property type="protein sequence ID" value="PUU73255.1"/>
    <property type="molecule type" value="Genomic_DNA"/>
</dbReference>
<gene>
    <name evidence="5" type="ORF">B9Z19DRAFT_1104006</name>
</gene>
<dbReference type="InterPro" id="IPR013507">
    <property type="entry name" value="DNA_mismatch_S5_2-like"/>
</dbReference>
<dbReference type="NCBIfam" id="TIGR00585">
    <property type="entry name" value="mutl"/>
    <property type="match status" value="1"/>
</dbReference>
<organism evidence="5 6">
    <name type="scientific">Tuber borchii</name>
    <name type="common">White truffle</name>
    <dbReference type="NCBI Taxonomy" id="42251"/>
    <lineage>
        <taxon>Eukaryota</taxon>
        <taxon>Fungi</taxon>
        <taxon>Dikarya</taxon>
        <taxon>Ascomycota</taxon>
        <taxon>Pezizomycotina</taxon>
        <taxon>Pezizomycetes</taxon>
        <taxon>Pezizales</taxon>
        <taxon>Tuberaceae</taxon>
        <taxon>Tuber</taxon>
    </lineage>
</organism>
<keyword evidence="6" id="KW-1185">Reference proteome</keyword>
<dbReference type="OrthoDB" id="10263226at2759"/>
<comment type="similarity">
    <text evidence="1">Belongs to the DNA mismatch repair MutL/HexB family.</text>
</comment>
<evidence type="ECO:0000313" key="6">
    <source>
        <dbReference type="Proteomes" id="UP000244722"/>
    </source>
</evidence>
<dbReference type="GO" id="GO:0140664">
    <property type="term" value="F:ATP-dependent DNA damage sensor activity"/>
    <property type="evidence" value="ECO:0007669"/>
    <property type="project" value="InterPro"/>
</dbReference>
<accession>A0A2T6ZCN2</accession>